<keyword evidence="1" id="KW-1133">Transmembrane helix</keyword>
<feature type="transmembrane region" description="Helical" evidence="1">
    <location>
        <begin position="87"/>
        <end position="106"/>
    </location>
</feature>
<gene>
    <name evidence="2" type="ORF">PQ457_02155</name>
</gene>
<organism evidence="2 3">
    <name type="scientific">Novosphingobium humi</name>
    <dbReference type="NCBI Taxonomy" id="2282397"/>
    <lineage>
        <taxon>Bacteria</taxon>
        <taxon>Pseudomonadati</taxon>
        <taxon>Pseudomonadota</taxon>
        <taxon>Alphaproteobacteria</taxon>
        <taxon>Sphingomonadales</taxon>
        <taxon>Sphingomonadaceae</taxon>
        <taxon>Novosphingobium</taxon>
    </lineage>
</organism>
<sequence>MTDPAKPSSSAGQPGIVSAALFGLCPRCGAKGLFSGIAQFAPHCKKCGLDFGAFNVGDGPAAFLTFGVGALAAGVAAWLALDVDPPVWVYVAVLVPLVVLPTLYGLRVSKAALLTAEYQRRAAEAGAKDVDPR</sequence>
<name>A0ABY7TYV7_9SPHN</name>
<dbReference type="Proteomes" id="UP001218231">
    <property type="component" value="Chromosome"/>
</dbReference>
<protein>
    <submittedName>
        <fullName evidence="2">DUF983 domain-containing protein</fullName>
    </submittedName>
</protein>
<dbReference type="Pfam" id="PF06170">
    <property type="entry name" value="DUF983"/>
    <property type="match status" value="1"/>
</dbReference>
<dbReference type="InterPro" id="IPR009325">
    <property type="entry name" value="DUF983"/>
</dbReference>
<evidence type="ECO:0000313" key="2">
    <source>
        <dbReference type="EMBL" id="WCT77802.1"/>
    </source>
</evidence>
<proteinExistence type="predicted"/>
<evidence type="ECO:0000256" key="1">
    <source>
        <dbReference type="SAM" id="Phobius"/>
    </source>
</evidence>
<keyword evidence="1" id="KW-0812">Transmembrane</keyword>
<keyword evidence="3" id="KW-1185">Reference proteome</keyword>
<feature type="transmembrane region" description="Helical" evidence="1">
    <location>
        <begin position="61"/>
        <end position="81"/>
    </location>
</feature>
<dbReference type="EMBL" id="CP117417">
    <property type="protein sequence ID" value="WCT77802.1"/>
    <property type="molecule type" value="Genomic_DNA"/>
</dbReference>
<evidence type="ECO:0000313" key="3">
    <source>
        <dbReference type="Proteomes" id="UP001218231"/>
    </source>
</evidence>
<accession>A0ABY7TYV7</accession>
<keyword evidence="1" id="KW-0472">Membrane</keyword>
<reference evidence="2 3" key="1">
    <citation type="submission" date="2023-02" db="EMBL/GenBank/DDBJ databases">
        <title>Genome sequence of Novosphingobium humi KACC 19094.</title>
        <authorList>
            <person name="Kim S."/>
            <person name="Heo J."/>
            <person name="Kwon S.-W."/>
        </authorList>
    </citation>
    <scope>NUCLEOTIDE SEQUENCE [LARGE SCALE GENOMIC DNA]</scope>
    <source>
        <strain evidence="2 3">KACC 19094</strain>
    </source>
</reference>